<protein>
    <submittedName>
        <fullName evidence="2">Uncharacterized protein</fullName>
    </submittedName>
</protein>
<dbReference type="AlphaFoldDB" id="A0A3N0APD0"/>
<evidence type="ECO:0000256" key="1">
    <source>
        <dbReference type="SAM" id="MobiDB-lite"/>
    </source>
</evidence>
<organism evidence="2 3">
    <name type="scientific">Adlercreutzia equolifaciens subsp. celatus DSM 18785</name>
    <dbReference type="NCBI Taxonomy" id="1121021"/>
    <lineage>
        <taxon>Bacteria</taxon>
        <taxon>Bacillati</taxon>
        <taxon>Actinomycetota</taxon>
        <taxon>Coriobacteriia</taxon>
        <taxon>Eggerthellales</taxon>
        <taxon>Eggerthellaceae</taxon>
        <taxon>Adlercreutzia</taxon>
    </lineage>
</organism>
<reference evidence="2 3" key="1">
    <citation type="journal article" date="2019" name="Microbiol. Resour. Announc.">
        <title>Draft Genome Sequences of Type Strains of Gordonibacter faecihominis, Paraeggerthella hongkongensis, Parvibacter caecicola,Slackia equolifaciens, Slackia faecicanis, and Slackia isoflavoniconvertens.</title>
        <authorList>
            <person name="Danylec N."/>
            <person name="Stoll D.A."/>
            <person name="Dotsch A."/>
            <person name="Huch M."/>
        </authorList>
    </citation>
    <scope>NUCLEOTIDE SEQUENCE [LARGE SCALE GENOMIC DNA]</scope>
    <source>
        <strain evidence="2 3">DSM 18785</strain>
    </source>
</reference>
<sequence>MKRDEIEGEINANKNILDNTDYQILRAVEEIFAAEDVMSLLKAITDAGKVIKDTIRLRKRMRDRINELESMTAEDDEQPNAPEGAAA</sequence>
<dbReference type="RefSeq" id="WP_117284112.1">
    <property type="nucleotide sequence ID" value="NZ_JAMTCE010000020.1"/>
</dbReference>
<dbReference type="Proteomes" id="UP000278327">
    <property type="component" value="Unassembled WGS sequence"/>
</dbReference>
<evidence type="ECO:0000313" key="2">
    <source>
        <dbReference type="EMBL" id="RNL36707.1"/>
    </source>
</evidence>
<keyword evidence="3" id="KW-1185">Reference proteome</keyword>
<comment type="caution">
    <text evidence="2">The sequence shown here is derived from an EMBL/GenBank/DDBJ whole genome shotgun (WGS) entry which is preliminary data.</text>
</comment>
<gene>
    <name evidence="2" type="ORF">DMP10_10415</name>
</gene>
<name>A0A3N0APD0_9ACTN</name>
<accession>A0A3N0APD0</accession>
<dbReference type="EMBL" id="QICA01000020">
    <property type="protein sequence ID" value="RNL36707.1"/>
    <property type="molecule type" value="Genomic_DNA"/>
</dbReference>
<evidence type="ECO:0000313" key="3">
    <source>
        <dbReference type="Proteomes" id="UP000278327"/>
    </source>
</evidence>
<feature type="region of interest" description="Disordered" evidence="1">
    <location>
        <begin position="68"/>
        <end position="87"/>
    </location>
</feature>
<proteinExistence type="predicted"/>